<dbReference type="InterPro" id="IPR008731">
    <property type="entry name" value="PTS_EIN"/>
</dbReference>
<comment type="caution">
    <text evidence="19">The sequence shown here is derived from an EMBL/GenBank/DDBJ whole genome shotgun (WGS) entry which is preliminary data.</text>
</comment>
<dbReference type="RefSeq" id="WP_132873630.1">
    <property type="nucleotide sequence ID" value="NZ_SMGG01000004.1"/>
</dbReference>
<comment type="similarity">
    <text evidence="5">Belongs to the PEP-utilizing enzyme family.</text>
</comment>
<evidence type="ECO:0000256" key="9">
    <source>
        <dbReference type="ARBA" id="ARBA00022490"/>
    </source>
</evidence>
<dbReference type="InterPro" id="IPR006318">
    <property type="entry name" value="PTS_EI-like"/>
</dbReference>
<feature type="domain" description="GAF" evidence="18">
    <location>
        <begin position="19"/>
        <end position="164"/>
    </location>
</feature>
<evidence type="ECO:0000313" key="20">
    <source>
        <dbReference type="Proteomes" id="UP000294614"/>
    </source>
</evidence>
<dbReference type="InterPro" id="IPR040442">
    <property type="entry name" value="Pyrv_kinase-like_dom_sf"/>
</dbReference>
<dbReference type="GO" id="GO:0046872">
    <property type="term" value="F:metal ion binding"/>
    <property type="evidence" value="ECO:0007669"/>
    <property type="project" value="UniProtKB-KW"/>
</dbReference>
<dbReference type="SUPFAM" id="SSF52009">
    <property type="entry name" value="Phosphohistidine domain"/>
    <property type="match status" value="1"/>
</dbReference>
<keyword evidence="11" id="KW-0808">Transferase</keyword>
<dbReference type="InterPro" id="IPR000121">
    <property type="entry name" value="PEP_util_C"/>
</dbReference>
<evidence type="ECO:0000256" key="2">
    <source>
        <dbReference type="ARBA" id="ARBA00001946"/>
    </source>
</evidence>
<keyword evidence="13" id="KW-0479">Metal-binding</keyword>
<evidence type="ECO:0000256" key="5">
    <source>
        <dbReference type="ARBA" id="ARBA00007837"/>
    </source>
</evidence>
<evidence type="ECO:0000256" key="8">
    <source>
        <dbReference type="ARBA" id="ARBA00022448"/>
    </source>
</evidence>
<evidence type="ECO:0000256" key="11">
    <source>
        <dbReference type="ARBA" id="ARBA00022679"/>
    </source>
</evidence>
<proteinExistence type="inferred from homology"/>
<dbReference type="Pfam" id="PF05524">
    <property type="entry name" value="PEP-utilisers_N"/>
    <property type="match status" value="1"/>
</dbReference>
<comment type="subcellular location">
    <subcellularLocation>
        <location evidence="4">Cytoplasm</location>
    </subcellularLocation>
</comment>
<dbReference type="InterPro" id="IPR003018">
    <property type="entry name" value="GAF"/>
</dbReference>
<dbReference type="Gene3D" id="3.20.20.60">
    <property type="entry name" value="Phosphoenolpyruvate-binding domains"/>
    <property type="match status" value="1"/>
</dbReference>
<dbReference type="SUPFAM" id="SSF55781">
    <property type="entry name" value="GAF domain-like"/>
    <property type="match status" value="1"/>
</dbReference>
<evidence type="ECO:0000256" key="10">
    <source>
        <dbReference type="ARBA" id="ARBA00022597"/>
    </source>
</evidence>
<sequence>MKKIELLLGISDIILNSDDTNTTLSNIAAYVKDAIGSDVCSIYLKNGRRLALAATEGLSENAVGSISLGFDEGLTGLTFSENRYTFIRNAKNHEKFHYFPGINEEPYQTFIGVPLKSREHEFGVLVFQFRKNKINTDTLQKLLTAVAAQVSGLVLRHYLFQQDESEKLDYSERTEKGIPLSSGIAMGEPVMVLSKLVEKTHDNISPEEELIEFKNAVEKTTNDLKELINKMEVSSQEIASGIFETHLMMLNDISFKRDIETHIAERRKSASFSVRHVADKYIRRFRSINDTYLKERAQDIEDIATRLLEHLGAVSKETNLTDNSVIFANRLTPGETATLDLERVSGFVTEKDGVTSHTAILAKSRKIPAVTGITNIHHKLESAQSVIVDGYDGVVIFNPSQETIEKYKTKMTAKHTQPEGRDIACQLVPLKDGSMVHFYANISSVLDSEKAGQFCAEGIGLVRTEIFYLRQDVPFTIENQIEIYREIMRAFTDKHVVFRLLDIGSDKKSAYEADEDNPALGNRGVRLLLTDYKHMLDDQLKALITLHKTYPNIKILVPFIADVEEFFKVKNRAKEIAAELELPLPDFGVMLEIPSVIYQIEQMEGECSFFSIGTNDMFQYFFALDRGNPMVSSLYKLDNPAFLSLLRRILERAKSINTPVEICGEMAADPEILVKLIEIGYRDFSVSPYAISELKHHLLNTVINT</sequence>
<dbReference type="GO" id="GO:0009401">
    <property type="term" value="P:phosphoenolpyruvate-dependent sugar phosphotransferase system"/>
    <property type="evidence" value="ECO:0007669"/>
    <property type="project" value="UniProtKB-KW"/>
</dbReference>
<dbReference type="InterPro" id="IPR036618">
    <property type="entry name" value="PtsI_HPr-bd_sf"/>
</dbReference>
<comment type="cofactor">
    <cofactor evidence="2">
        <name>Mg(2+)</name>
        <dbReference type="ChEBI" id="CHEBI:18420"/>
    </cofactor>
</comment>
<dbReference type="Proteomes" id="UP000294614">
    <property type="component" value="Unassembled WGS sequence"/>
</dbReference>
<dbReference type="Gene3D" id="3.50.30.10">
    <property type="entry name" value="Phosphohistidine domain"/>
    <property type="match status" value="1"/>
</dbReference>
<dbReference type="SUPFAM" id="SSF47831">
    <property type="entry name" value="Enzyme I of the PEP:sugar phosphotransferase system HPr-binding (sub)domain"/>
    <property type="match status" value="1"/>
</dbReference>
<dbReference type="EC" id="2.7.3.9" evidence="6"/>
<dbReference type="InterPro" id="IPR050499">
    <property type="entry name" value="PEP-utilizing_PTS_enzyme"/>
</dbReference>
<dbReference type="GO" id="GO:0008965">
    <property type="term" value="F:phosphoenolpyruvate-protein phosphotransferase activity"/>
    <property type="evidence" value="ECO:0007669"/>
    <property type="project" value="UniProtKB-EC"/>
</dbReference>
<dbReference type="PRINTS" id="PR01736">
    <property type="entry name" value="PHPHTRNFRASE"/>
</dbReference>
<evidence type="ECO:0000259" key="18">
    <source>
        <dbReference type="SMART" id="SM00065"/>
    </source>
</evidence>
<dbReference type="AlphaFoldDB" id="A0A4R1K8V7"/>
<dbReference type="Pfam" id="PF13185">
    <property type="entry name" value="GAF_2"/>
    <property type="match status" value="1"/>
</dbReference>
<name>A0A4R1K8V7_9BACT</name>
<feature type="coiled-coil region" evidence="17">
    <location>
        <begin position="210"/>
        <end position="237"/>
    </location>
</feature>
<evidence type="ECO:0000313" key="19">
    <source>
        <dbReference type="EMBL" id="TCK60764.1"/>
    </source>
</evidence>
<dbReference type="Pfam" id="PF00391">
    <property type="entry name" value="PEP-utilizers"/>
    <property type="match status" value="1"/>
</dbReference>
<keyword evidence="17" id="KW-0175">Coiled coil</keyword>
<organism evidence="19 20">
    <name type="scientific">Seleniivibrio woodruffii</name>
    <dbReference type="NCBI Taxonomy" id="1078050"/>
    <lineage>
        <taxon>Bacteria</taxon>
        <taxon>Pseudomonadati</taxon>
        <taxon>Deferribacterota</taxon>
        <taxon>Deferribacteres</taxon>
        <taxon>Deferribacterales</taxon>
        <taxon>Geovibrionaceae</taxon>
        <taxon>Seleniivibrio</taxon>
    </lineage>
</organism>
<dbReference type="GO" id="GO:0005737">
    <property type="term" value="C:cytoplasm"/>
    <property type="evidence" value="ECO:0007669"/>
    <property type="project" value="UniProtKB-SubCell"/>
</dbReference>
<keyword evidence="15" id="KW-0460">Magnesium</keyword>
<evidence type="ECO:0000256" key="15">
    <source>
        <dbReference type="ARBA" id="ARBA00022842"/>
    </source>
</evidence>
<evidence type="ECO:0000256" key="14">
    <source>
        <dbReference type="ARBA" id="ARBA00022777"/>
    </source>
</evidence>
<dbReference type="InterPro" id="IPR015813">
    <property type="entry name" value="Pyrv/PenolPyrv_kinase-like_dom"/>
</dbReference>
<dbReference type="Gene3D" id="3.30.450.40">
    <property type="match status" value="1"/>
</dbReference>
<gene>
    <name evidence="19" type="ORF">C8D98_1643</name>
</gene>
<dbReference type="InterPro" id="IPR008279">
    <property type="entry name" value="PEP-util_enz_mobile_dom"/>
</dbReference>
<dbReference type="InterPro" id="IPR036637">
    <property type="entry name" value="Phosphohistidine_dom_sf"/>
</dbReference>
<dbReference type="NCBIfam" id="TIGR01417">
    <property type="entry name" value="PTS_I_fam"/>
    <property type="match status" value="1"/>
</dbReference>
<evidence type="ECO:0000256" key="17">
    <source>
        <dbReference type="SAM" id="Coils"/>
    </source>
</evidence>
<evidence type="ECO:0000256" key="3">
    <source>
        <dbReference type="ARBA" id="ARBA00002728"/>
    </source>
</evidence>
<keyword evidence="14" id="KW-0418">Kinase</keyword>
<dbReference type="SMART" id="SM00065">
    <property type="entry name" value="GAF"/>
    <property type="match status" value="1"/>
</dbReference>
<keyword evidence="10" id="KW-0762">Sugar transport</keyword>
<dbReference type="SUPFAM" id="SSF51621">
    <property type="entry name" value="Phosphoenolpyruvate/pyruvate domain"/>
    <property type="match status" value="1"/>
</dbReference>
<evidence type="ECO:0000256" key="1">
    <source>
        <dbReference type="ARBA" id="ARBA00000683"/>
    </source>
</evidence>
<dbReference type="PANTHER" id="PTHR46244">
    <property type="entry name" value="PHOSPHOENOLPYRUVATE-PROTEIN PHOSPHOTRANSFERASE"/>
    <property type="match status" value="1"/>
</dbReference>
<dbReference type="EMBL" id="SMGG01000004">
    <property type="protein sequence ID" value="TCK60764.1"/>
    <property type="molecule type" value="Genomic_DNA"/>
</dbReference>
<keyword evidence="12" id="KW-0598">Phosphotransferase system</keyword>
<evidence type="ECO:0000256" key="13">
    <source>
        <dbReference type="ARBA" id="ARBA00022723"/>
    </source>
</evidence>
<evidence type="ECO:0000256" key="7">
    <source>
        <dbReference type="ARBA" id="ARBA00016544"/>
    </source>
</evidence>
<evidence type="ECO:0000256" key="12">
    <source>
        <dbReference type="ARBA" id="ARBA00022683"/>
    </source>
</evidence>
<dbReference type="InterPro" id="IPR029016">
    <property type="entry name" value="GAF-like_dom_sf"/>
</dbReference>
<dbReference type="OrthoDB" id="9765468at2"/>
<keyword evidence="20" id="KW-1185">Reference proteome</keyword>
<keyword evidence="8" id="KW-0813">Transport</keyword>
<evidence type="ECO:0000256" key="16">
    <source>
        <dbReference type="ARBA" id="ARBA00033235"/>
    </source>
</evidence>
<comment type="catalytic activity">
    <reaction evidence="1">
        <text>L-histidyl-[protein] + phosphoenolpyruvate = N(pros)-phospho-L-histidyl-[protein] + pyruvate</text>
        <dbReference type="Rhea" id="RHEA:23880"/>
        <dbReference type="Rhea" id="RHEA-COMP:9745"/>
        <dbReference type="Rhea" id="RHEA-COMP:9746"/>
        <dbReference type="ChEBI" id="CHEBI:15361"/>
        <dbReference type="ChEBI" id="CHEBI:29979"/>
        <dbReference type="ChEBI" id="CHEBI:58702"/>
        <dbReference type="ChEBI" id="CHEBI:64837"/>
        <dbReference type="EC" id="2.7.3.9"/>
    </reaction>
</comment>
<protein>
    <recommendedName>
        <fullName evidence="7">Phosphoenolpyruvate-protein phosphotransferase</fullName>
        <ecNumber evidence="6">2.7.3.9</ecNumber>
    </recommendedName>
    <alternativeName>
        <fullName evidence="16">Phosphotransferase system, enzyme I</fullName>
    </alternativeName>
</protein>
<accession>A0A4R1K8V7</accession>
<comment type="function">
    <text evidence="3">General (non sugar-specific) component of the phosphoenolpyruvate-dependent sugar phosphotransferase system (sugar PTS). This major carbohydrate active-transport system catalyzes the phosphorylation of incoming sugar substrates concomitantly with their translocation across the cell membrane. Enzyme I transfers the phosphoryl group from phosphoenolpyruvate (PEP) to the phosphoryl carrier protein (HPr).</text>
</comment>
<dbReference type="Gene3D" id="1.10.274.10">
    <property type="entry name" value="PtsI, HPr-binding domain"/>
    <property type="match status" value="1"/>
</dbReference>
<dbReference type="GO" id="GO:0016301">
    <property type="term" value="F:kinase activity"/>
    <property type="evidence" value="ECO:0007669"/>
    <property type="project" value="UniProtKB-KW"/>
</dbReference>
<reference evidence="19 20" key="1">
    <citation type="submission" date="2019-03" db="EMBL/GenBank/DDBJ databases">
        <title>Genomic Encyclopedia of Type Strains, Phase IV (KMG-IV): sequencing the most valuable type-strain genomes for metagenomic binning, comparative biology and taxonomic classification.</title>
        <authorList>
            <person name="Goeker M."/>
        </authorList>
    </citation>
    <scope>NUCLEOTIDE SEQUENCE [LARGE SCALE GENOMIC DNA]</scope>
    <source>
        <strain evidence="19 20">DSM 24984</strain>
    </source>
</reference>
<evidence type="ECO:0000256" key="4">
    <source>
        <dbReference type="ARBA" id="ARBA00004496"/>
    </source>
</evidence>
<evidence type="ECO:0000256" key="6">
    <source>
        <dbReference type="ARBA" id="ARBA00012232"/>
    </source>
</evidence>
<dbReference type="PANTHER" id="PTHR46244:SF3">
    <property type="entry name" value="PHOSPHOENOLPYRUVATE-PROTEIN PHOSPHOTRANSFERASE"/>
    <property type="match status" value="1"/>
</dbReference>
<keyword evidence="9" id="KW-0963">Cytoplasm</keyword>
<dbReference type="Pfam" id="PF02896">
    <property type="entry name" value="PEP-utilizers_C"/>
    <property type="match status" value="1"/>
</dbReference>